<dbReference type="AlphaFoldDB" id="A0AAW2E050"/>
<sequence>MRWMCLCCPPRNRKFMPLSRFSGPKFTWSNQRQITKLILDRLDRCFANPSWRVQFPKAVVTHLPMVFSDHYPVLLELFKPPPTGLEKPFKFHTMRLHHPQFPEIVKRAWNFETNLPLAIKNFTAFAKQWTKMNLAISLPVRKGCWPELMIRGIQNSVGEWITNEDEIKISILSDYQQLFEIGLPYSNWASEVKGFSCTFLLDEDRTNLAALVYEDEIKQGLWALKPFKAPGADGSMRGSSNSFRPM</sequence>
<dbReference type="PANTHER" id="PTHR33710">
    <property type="entry name" value="BNAC02G09200D PROTEIN"/>
    <property type="match status" value="1"/>
</dbReference>
<dbReference type="InterPro" id="IPR036691">
    <property type="entry name" value="Endo/exonu/phosph_ase_sf"/>
</dbReference>
<evidence type="ECO:0000313" key="2">
    <source>
        <dbReference type="Proteomes" id="UP001459277"/>
    </source>
</evidence>
<proteinExistence type="predicted"/>
<accession>A0AAW2E050</accession>
<evidence type="ECO:0000313" key="1">
    <source>
        <dbReference type="EMBL" id="KAL0015069.1"/>
    </source>
</evidence>
<dbReference type="Proteomes" id="UP001459277">
    <property type="component" value="Unassembled WGS sequence"/>
</dbReference>
<gene>
    <name evidence="1" type="ORF">SO802_002138</name>
</gene>
<dbReference type="SUPFAM" id="SSF56219">
    <property type="entry name" value="DNase I-like"/>
    <property type="match status" value="1"/>
</dbReference>
<organism evidence="1 2">
    <name type="scientific">Lithocarpus litseifolius</name>
    <dbReference type="NCBI Taxonomy" id="425828"/>
    <lineage>
        <taxon>Eukaryota</taxon>
        <taxon>Viridiplantae</taxon>
        <taxon>Streptophyta</taxon>
        <taxon>Embryophyta</taxon>
        <taxon>Tracheophyta</taxon>
        <taxon>Spermatophyta</taxon>
        <taxon>Magnoliopsida</taxon>
        <taxon>eudicotyledons</taxon>
        <taxon>Gunneridae</taxon>
        <taxon>Pentapetalae</taxon>
        <taxon>rosids</taxon>
        <taxon>fabids</taxon>
        <taxon>Fagales</taxon>
        <taxon>Fagaceae</taxon>
        <taxon>Lithocarpus</taxon>
    </lineage>
</organism>
<dbReference type="Gene3D" id="3.60.10.10">
    <property type="entry name" value="Endonuclease/exonuclease/phosphatase"/>
    <property type="match status" value="1"/>
</dbReference>
<reference evidence="1 2" key="1">
    <citation type="submission" date="2024-01" db="EMBL/GenBank/DDBJ databases">
        <title>A telomere-to-telomere, gap-free genome of sweet tea (Lithocarpus litseifolius).</title>
        <authorList>
            <person name="Zhou J."/>
        </authorList>
    </citation>
    <scope>NUCLEOTIDE SEQUENCE [LARGE SCALE GENOMIC DNA]</scope>
    <source>
        <strain evidence="1">Zhou-2022a</strain>
        <tissue evidence="1">Leaf</tissue>
    </source>
</reference>
<protein>
    <recommendedName>
        <fullName evidence="3">Reverse transcriptase</fullName>
    </recommendedName>
</protein>
<dbReference type="PANTHER" id="PTHR33710:SF77">
    <property type="entry name" value="DNASE I-LIKE SUPERFAMILY PROTEIN"/>
    <property type="match status" value="1"/>
</dbReference>
<dbReference type="EMBL" id="JAZDWU010000001">
    <property type="protein sequence ID" value="KAL0015069.1"/>
    <property type="molecule type" value="Genomic_DNA"/>
</dbReference>
<comment type="caution">
    <text evidence="1">The sequence shown here is derived from an EMBL/GenBank/DDBJ whole genome shotgun (WGS) entry which is preliminary data.</text>
</comment>
<evidence type="ECO:0008006" key="3">
    <source>
        <dbReference type="Google" id="ProtNLM"/>
    </source>
</evidence>
<keyword evidence="2" id="KW-1185">Reference proteome</keyword>
<name>A0AAW2E050_9ROSI</name>